<organism evidence="1 2">
    <name type="scientific">Kluyveromyces dobzhanskii CBS 2104</name>
    <dbReference type="NCBI Taxonomy" id="1427455"/>
    <lineage>
        <taxon>Eukaryota</taxon>
        <taxon>Fungi</taxon>
        <taxon>Dikarya</taxon>
        <taxon>Ascomycota</taxon>
        <taxon>Saccharomycotina</taxon>
        <taxon>Saccharomycetes</taxon>
        <taxon>Saccharomycetales</taxon>
        <taxon>Saccharomycetaceae</taxon>
        <taxon>Kluyveromyces</taxon>
    </lineage>
</organism>
<gene>
    <name evidence="1" type="ORF">KLDO_g3067B</name>
</gene>
<sequence length="94" mass="10580">MSALLKEYLNGNVMLVNVDGETLYGEMKGFDHSGNIILLKDKTLSVIRSSEVVLCGLVDKIPDQKQLEKVEMLPACKNKLGLKEETEIWSKRWG</sequence>
<comment type="caution">
    <text evidence="1">The sequence shown here is derived from an EMBL/GenBank/DDBJ whole genome shotgun (WGS) entry which is preliminary data.</text>
</comment>
<name>A0A0A8L9B3_9SACH</name>
<dbReference type="Gene3D" id="2.30.30.100">
    <property type="match status" value="1"/>
</dbReference>
<reference evidence="1 2" key="1">
    <citation type="submission" date="2014-03" db="EMBL/GenBank/DDBJ databases">
        <title>The genome of Kluyveromyces dobzhanskii.</title>
        <authorList>
            <person name="Nystedt B."/>
            <person name="Astrom S."/>
        </authorList>
    </citation>
    <scope>NUCLEOTIDE SEQUENCE [LARGE SCALE GENOMIC DNA]</scope>
    <source>
        <strain evidence="1 2">CBS 2104</strain>
    </source>
</reference>
<dbReference type="OrthoDB" id="422364at2759"/>
<protein>
    <submittedName>
        <fullName evidence="1">WGS project CCBQ000000000 data, contig 00046</fullName>
    </submittedName>
</protein>
<proteinExistence type="predicted"/>
<dbReference type="EMBL" id="CCBQ010000040">
    <property type="protein sequence ID" value="CDO94812.1"/>
    <property type="molecule type" value="Genomic_DNA"/>
</dbReference>
<accession>A0A0A8L9B3</accession>
<dbReference type="InterPro" id="IPR010920">
    <property type="entry name" value="LSM_dom_sf"/>
</dbReference>
<dbReference type="AlphaFoldDB" id="A0A0A8L9B3"/>
<evidence type="ECO:0000313" key="1">
    <source>
        <dbReference type="EMBL" id="CDO94812.1"/>
    </source>
</evidence>
<dbReference type="Proteomes" id="UP000031516">
    <property type="component" value="Unassembled WGS sequence"/>
</dbReference>
<dbReference type="SUPFAM" id="SSF50182">
    <property type="entry name" value="Sm-like ribonucleoproteins"/>
    <property type="match status" value="1"/>
</dbReference>
<keyword evidence="2" id="KW-1185">Reference proteome</keyword>
<evidence type="ECO:0000313" key="2">
    <source>
        <dbReference type="Proteomes" id="UP000031516"/>
    </source>
</evidence>